<keyword evidence="2" id="KW-1185">Reference proteome</keyword>
<sequence length="513" mass="55038">MSVFDELVDKVSDRFFGKSVAATTAAAASFPQLTDKGIKVSDGGMVTWVEPPPEFTATSNQTAGLWPFCVGTSSPLVGAILGRNLLNGSVVCGDPISLFLRGIISSPSGFILGLNGRGKSSVAVRMALALIDQGFLILVAGDLKPDFAGVVKETNGQIIRVAPGVGAINPLDAGPLWNRLGGLEAPVQRQMRAEIHSRRLMTLTGLIELVFKEPLDAKKQEQTVLSMAIAMAAEKAEAEGRQPLVGDVVGVIKAGPPQIKAALLIEDSTEYMPQVKNLLAGLNALGEHGPFGDVFCQPTTEEMLMDKSVDFDISMIDESQLMLRAAVQTVCWSYGQAGVSAAKTMADAGLMEERHHLMIMDELWQSLRASELLVHQIDALTRLNRTKGLGQLMITHSMKDLLLSTDELTKIATGFVERSSVKILGGLAQNEMSLIETVFPVSEREKALLVGWSAEGSMNPNTGQVSPPPGRGRFMLKTGDEPGVPFRVNLTAGERRAHDTNKAWAAAQEKVNR</sequence>
<dbReference type="AlphaFoldDB" id="A0A3A5LYA9"/>
<dbReference type="Proteomes" id="UP000272560">
    <property type="component" value="Unassembled WGS sequence"/>
</dbReference>
<evidence type="ECO:0000313" key="1">
    <source>
        <dbReference type="EMBL" id="RJT76969.1"/>
    </source>
</evidence>
<dbReference type="RefSeq" id="WP_120150059.1">
    <property type="nucleotide sequence ID" value="NZ_QZVT01000010.1"/>
</dbReference>
<evidence type="ECO:0000313" key="2">
    <source>
        <dbReference type="Proteomes" id="UP000272560"/>
    </source>
</evidence>
<name>A0A3A5LYA9_9MICC</name>
<dbReference type="EMBL" id="QZVT01000010">
    <property type="protein sequence ID" value="RJT76969.1"/>
    <property type="molecule type" value="Genomic_DNA"/>
</dbReference>
<organism evidence="1 2">
    <name type="scientific">Arthrobacter cheniae</name>
    <dbReference type="NCBI Taxonomy" id="1258888"/>
    <lineage>
        <taxon>Bacteria</taxon>
        <taxon>Bacillati</taxon>
        <taxon>Actinomycetota</taxon>
        <taxon>Actinomycetes</taxon>
        <taxon>Micrococcales</taxon>
        <taxon>Micrococcaceae</taxon>
        <taxon>Arthrobacter</taxon>
    </lineage>
</organism>
<dbReference type="Gene3D" id="3.40.50.300">
    <property type="entry name" value="P-loop containing nucleotide triphosphate hydrolases"/>
    <property type="match status" value="1"/>
</dbReference>
<comment type="caution">
    <text evidence="1">The sequence shown here is derived from an EMBL/GenBank/DDBJ whole genome shotgun (WGS) entry which is preliminary data.</text>
</comment>
<dbReference type="InterPro" id="IPR027417">
    <property type="entry name" value="P-loop_NTPase"/>
</dbReference>
<reference evidence="1 2" key="1">
    <citation type="submission" date="2018-09" db="EMBL/GenBank/DDBJ databases">
        <title>Novel species of Arthrobacter.</title>
        <authorList>
            <person name="Liu Q."/>
            <person name="Xin Y.-H."/>
        </authorList>
    </citation>
    <scope>NUCLEOTIDE SEQUENCE [LARGE SCALE GENOMIC DNA]</scope>
    <source>
        <strain evidence="1 2">Hz2</strain>
    </source>
</reference>
<dbReference type="OrthoDB" id="9804380at2"/>
<protein>
    <submittedName>
        <fullName evidence="1">ATP/GTP-binding protein</fullName>
    </submittedName>
</protein>
<accession>A0A3A5LYA9</accession>
<proteinExistence type="predicted"/>
<gene>
    <name evidence="1" type="ORF">D6T63_16045</name>
</gene>
<dbReference type="SUPFAM" id="SSF52540">
    <property type="entry name" value="P-loop containing nucleoside triphosphate hydrolases"/>
    <property type="match status" value="1"/>
</dbReference>